<dbReference type="AlphaFoldDB" id="A0A346B1F4"/>
<evidence type="ECO:0000313" key="3">
    <source>
        <dbReference type="Proteomes" id="UP000254337"/>
    </source>
</evidence>
<organism evidence="2 3">
    <name type="scientific">Megasphaera stantonii</name>
    <dbReference type="NCBI Taxonomy" id="2144175"/>
    <lineage>
        <taxon>Bacteria</taxon>
        <taxon>Bacillati</taxon>
        <taxon>Bacillota</taxon>
        <taxon>Negativicutes</taxon>
        <taxon>Veillonellales</taxon>
        <taxon>Veillonellaceae</taxon>
        <taxon>Megasphaera</taxon>
    </lineage>
</organism>
<evidence type="ECO:0000313" key="2">
    <source>
        <dbReference type="EMBL" id="AXL21947.1"/>
    </source>
</evidence>
<proteinExistence type="predicted"/>
<gene>
    <name evidence="2" type="ORF">DKB62_10430</name>
</gene>
<dbReference type="Proteomes" id="UP000254337">
    <property type="component" value="Chromosome"/>
</dbReference>
<dbReference type="KEGG" id="meg:DKB62_10430"/>
<name>A0A346B1F4_9FIRM</name>
<dbReference type="OrthoDB" id="1806552at2"/>
<dbReference type="Pfam" id="PF24728">
    <property type="entry name" value="DUF7680"/>
    <property type="match status" value="1"/>
</dbReference>
<protein>
    <recommendedName>
        <fullName evidence="1">DUF7680 domain-containing protein</fullName>
    </recommendedName>
</protein>
<dbReference type="RefSeq" id="WP_107196387.1">
    <property type="nucleotide sequence ID" value="NZ_CP029462.1"/>
</dbReference>
<reference evidence="2 3" key="1">
    <citation type="submission" date="2018-05" db="EMBL/GenBank/DDBJ databases">
        <title>Complete genome sequence of Megasphaera sp. AJH120T, isolated from the ceca of a chicken.</title>
        <authorList>
            <person name="Maki J."/>
            <person name="Looft T."/>
        </authorList>
    </citation>
    <scope>NUCLEOTIDE SEQUENCE [LARGE SCALE GENOMIC DNA]</scope>
    <source>
        <strain evidence="2 3">AJH120</strain>
    </source>
</reference>
<dbReference type="EMBL" id="CP029462">
    <property type="protein sequence ID" value="AXL21947.1"/>
    <property type="molecule type" value="Genomic_DNA"/>
</dbReference>
<evidence type="ECO:0000259" key="1">
    <source>
        <dbReference type="Pfam" id="PF24728"/>
    </source>
</evidence>
<keyword evidence="3" id="KW-1185">Reference proteome</keyword>
<accession>A0A346B1F4</accession>
<dbReference type="InterPro" id="IPR056097">
    <property type="entry name" value="DUF7680"/>
</dbReference>
<feature type="domain" description="DUF7680" evidence="1">
    <location>
        <begin position="25"/>
        <end position="174"/>
    </location>
</feature>
<sequence length="191" mass="22468">MPELTQKQRRIVHEMSPLLKTAPWIMRVTMRKEFTGPVLELCERYTTERNTAKLRDYGRIYNTSLRACKQAIRVMLTQVYDTAGRPLGLQDLIDDTIIFRGNIPLNETIGAKLALLAKLHPQVRRQDRLELMAWRIERFSREETLYWLTKVSVPTYGKRSIEWAKAGLRLMLAGRQNDEKEIQTLLERLRK</sequence>